<evidence type="ECO:0000313" key="1">
    <source>
        <dbReference type="Proteomes" id="UP000887574"/>
    </source>
</evidence>
<organism evidence="1 2">
    <name type="scientific">Ditylenchus dipsaci</name>
    <dbReference type="NCBI Taxonomy" id="166011"/>
    <lineage>
        <taxon>Eukaryota</taxon>
        <taxon>Metazoa</taxon>
        <taxon>Ecdysozoa</taxon>
        <taxon>Nematoda</taxon>
        <taxon>Chromadorea</taxon>
        <taxon>Rhabditida</taxon>
        <taxon>Tylenchina</taxon>
        <taxon>Tylenchomorpha</taxon>
        <taxon>Sphaerularioidea</taxon>
        <taxon>Anguinidae</taxon>
        <taxon>Anguininae</taxon>
        <taxon>Ditylenchus</taxon>
    </lineage>
</organism>
<dbReference type="AlphaFoldDB" id="A0A915E1K5"/>
<dbReference type="SUPFAM" id="SSF50249">
    <property type="entry name" value="Nucleic acid-binding proteins"/>
    <property type="match status" value="1"/>
</dbReference>
<proteinExistence type="predicted"/>
<evidence type="ECO:0000313" key="2">
    <source>
        <dbReference type="WBParaSite" id="jg25977"/>
    </source>
</evidence>
<dbReference type="InterPro" id="IPR012340">
    <property type="entry name" value="NA-bd_OB-fold"/>
</dbReference>
<reference evidence="2" key="1">
    <citation type="submission" date="2022-11" db="UniProtKB">
        <authorList>
            <consortium name="WormBaseParasite"/>
        </authorList>
    </citation>
    <scope>IDENTIFICATION</scope>
</reference>
<dbReference type="WBParaSite" id="jg25977">
    <property type="protein sequence ID" value="jg25977"/>
    <property type="gene ID" value="jg25977"/>
</dbReference>
<dbReference type="Proteomes" id="UP000887574">
    <property type="component" value="Unplaced"/>
</dbReference>
<protein>
    <submittedName>
        <fullName evidence="2">Uncharacterized protein</fullName>
    </submittedName>
</protein>
<accession>A0A915E1K5</accession>
<keyword evidence="1" id="KW-1185">Reference proteome</keyword>
<sequence length="190" mass="21844">MNNQVELSRDFSRAFMKITCQHASRIQSKTLRWRFSCSACCVANNLRERFINDKLHEHKAIICITKFQTGETIKRSITIADYCCVAVFRDNRNFTYLPLHEKVAYCGIVSNKEDIKLYNTKDEVGNSIRVAAFEDQASRFFPLIDNGQVYYLSGSGSSIQETNQQYNSTGHVYELRLLHDSEVSLCTDSQ</sequence>
<name>A0A915E1K5_9BILA</name>
<dbReference type="Gene3D" id="2.40.50.140">
    <property type="entry name" value="Nucleic acid-binding proteins"/>
    <property type="match status" value="1"/>
</dbReference>